<accession>A0A2M7K8A5</accession>
<dbReference type="AlphaFoldDB" id="A0A2M7K8A5"/>
<dbReference type="EMBL" id="PFIP01000080">
    <property type="protein sequence ID" value="PIX34365.1"/>
    <property type="molecule type" value="Genomic_DNA"/>
</dbReference>
<comment type="caution">
    <text evidence="1">The sequence shown here is derived from an EMBL/GenBank/DDBJ whole genome shotgun (WGS) entry which is preliminary data.</text>
</comment>
<reference evidence="2" key="1">
    <citation type="submission" date="2017-09" db="EMBL/GenBank/DDBJ databases">
        <title>Depth-based differentiation of microbial function through sediment-hosted aquifers and enrichment of novel symbionts in the deep terrestrial subsurface.</title>
        <authorList>
            <person name="Probst A.J."/>
            <person name="Ladd B."/>
            <person name="Jarett J.K."/>
            <person name="Geller-Mcgrath D.E."/>
            <person name="Sieber C.M."/>
            <person name="Emerson J.B."/>
            <person name="Anantharaman K."/>
            <person name="Thomas B.C."/>
            <person name="Malmstrom R."/>
            <person name="Stieglmeier M."/>
            <person name="Klingl A."/>
            <person name="Woyke T."/>
            <person name="Ryan C.M."/>
            <person name="Banfield J.F."/>
        </authorList>
    </citation>
    <scope>NUCLEOTIDE SEQUENCE [LARGE SCALE GENOMIC DNA]</scope>
</reference>
<gene>
    <name evidence="1" type="ORF">COZ58_04230</name>
</gene>
<proteinExistence type="predicted"/>
<evidence type="ECO:0000313" key="2">
    <source>
        <dbReference type="Proteomes" id="UP000231493"/>
    </source>
</evidence>
<organism evidence="1 2">
    <name type="scientific">Candidatus Infernicultor aquiphilus</name>
    <dbReference type="NCBI Taxonomy" id="1805029"/>
    <lineage>
        <taxon>Bacteria</taxon>
        <taxon>Pseudomonadati</taxon>
        <taxon>Atribacterota</taxon>
        <taxon>Candidatus Phoenicimicrobiia</taxon>
        <taxon>Candidatus Pheonicimicrobiales</taxon>
        <taxon>Candidatus Phoenicimicrobiaceae</taxon>
        <taxon>Candidatus Infernicultor</taxon>
    </lineage>
</organism>
<evidence type="ECO:0000313" key="1">
    <source>
        <dbReference type="EMBL" id="PIX34365.1"/>
    </source>
</evidence>
<dbReference type="Proteomes" id="UP000231493">
    <property type="component" value="Unassembled WGS sequence"/>
</dbReference>
<evidence type="ECO:0008006" key="3">
    <source>
        <dbReference type="Google" id="ProtNLM"/>
    </source>
</evidence>
<protein>
    <recommendedName>
        <fullName evidence="3">Holin of 3TMs, for gene-transfer release</fullName>
    </recommendedName>
</protein>
<sequence>MISLIIGFLSAIVPQGLKMFQDSKDKNHELEILKLQMQAQAQGHTERVEEINAEADIGESKAVYAAYQPLSEYPKTGNVRIDGVGALLVIGINALNSSVRPVIAYYITGLYGMMKYRAGLVWTPVDTEVFFLVLGHFFGNRSMKYVFGSRK</sequence>
<name>A0A2M7K8A5_9BACT</name>